<dbReference type="GO" id="GO:0006310">
    <property type="term" value="P:DNA recombination"/>
    <property type="evidence" value="ECO:0007669"/>
    <property type="project" value="UniProtKB-KW"/>
</dbReference>
<proteinExistence type="predicted"/>
<dbReference type="EMBL" id="SYUV01000017">
    <property type="protein sequence ID" value="TKF34089.1"/>
    <property type="molecule type" value="Genomic_DNA"/>
</dbReference>
<sequence length="594" mass="70147">MLRDSLFLDVSSHLPHKQWLPPFFLLTSQITLDFIINISSLIEQHFTLRSIRGDALGYIANEKRKNRNKQSGAPYPEAKLSVTSLARIFKNLNRSRLPIQKREKFFFVFIYLWFTGELASLRKQDKSAKISNYSLPNLFRQQAYKTCQKNAFRTVMYESTSWVEYAVAYPVEDRIVYLWQPVPSRLNPFFQRFISSRGYERPFLSSKEKGELKTMIEKRWKQHGLDELEQSVGRKDNLINYFNICIQNDNRLSALPRYVLTHQHHRVHHDNARYYQQESSDRIRAKIFRAHERYLERLIFEIRALNLKEKFNVERRTKNGKEIEHIYLVDTTLKQKKPKVFKAHSIEQLHYHDGESKPSSAQTPLLVGSRRNVDVVTLASFFRQLERDIHSHAILIEEDNSLEALISYYNLCTYHLTLCFLICTGVRPTHHISIESRRYFPGKKASVYDKGHYREIFINEYLSEQIHQYQRLQQRIMSRLPAQVFQLEKDVLWYLIDDNQTAQTVSASLLEQFLEQRAATFVAYSIRHTFAQFALEHVTPSSLSNAQIDRLMGHANMGENIGNDHIFPQHRQQLVQHVNRIASNFNLQKVCYVR</sequence>
<evidence type="ECO:0000256" key="1">
    <source>
        <dbReference type="ARBA" id="ARBA00023172"/>
    </source>
</evidence>
<dbReference type="GO" id="GO:0003677">
    <property type="term" value="F:DNA binding"/>
    <property type="evidence" value="ECO:0007669"/>
    <property type="project" value="InterPro"/>
</dbReference>
<dbReference type="Proteomes" id="UP000307574">
    <property type="component" value="Unassembled WGS sequence"/>
</dbReference>
<dbReference type="SUPFAM" id="SSF56349">
    <property type="entry name" value="DNA breaking-rejoining enzymes"/>
    <property type="match status" value="1"/>
</dbReference>
<dbReference type="InterPro" id="IPR013762">
    <property type="entry name" value="Integrase-like_cat_sf"/>
</dbReference>
<accession>A0A4U1ZJF2</accession>
<name>A0A4U1ZJF2_9VIBR</name>
<evidence type="ECO:0000313" key="2">
    <source>
        <dbReference type="EMBL" id="TKF34089.1"/>
    </source>
</evidence>
<organism evidence="2 3">
    <name type="scientific">Vibrio kanaloae</name>
    <dbReference type="NCBI Taxonomy" id="170673"/>
    <lineage>
        <taxon>Bacteria</taxon>
        <taxon>Pseudomonadati</taxon>
        <taxon>Pseudomonadota</taxon>
        <taxon>Gammaproteobacteria</taxon>
        <taxon>Vibrionales</taxon>
        <taxon>Vibrionaceae</taxon>
        <taxon>Vibrio</taxon>
    </lineage>
</organism>
<dbReference type="InterPro" id="IPR011010">
    <property type="entry name" value="DNA_brk_join_enz"/>
</dbReference>
<dbReference type="AlphaFoldDB" id="A0A4U1ZJF2"/>
<dbReference type="Gene3D" id="1.10.443.10">
    <property type="entry name" value="Intergrase catalytic core"/>
    <property type="match status" value="1"/>
</dbReference>
<protein>
    <submittedName>
        <fullName evidence="2">Uncharacterized protein</fullName>
    </submittedName>
</protein>
<dbReference type="RefSeq" id="WP_136979474.1">
    <property type="nucleotide sequence ID" value="NZ_SYUV01000017.1"/>
</dbReference>
<reference evidence="2 3" key="1">
    <citation type="submission" date="2019-04" db="EMBL/GenBank/DDBJ databases">
        <title>A reverse ecology approach based on a biological definition of microbial populations.</title>
        <authorList>
            <person name="Arevalo P."/>
            <person name="Vaninsberghe D."/>
            <person name="Elsherbini J."/>
            <person name="Gore J."/>
            <person name="Polz M."/>
        </authorList>
    </citation>
    <scope>NUCLEOTIDE SEQUENCE [LARGE SCALE GENOMIC DNA]</scope>
    <source>
        <strain evidence="2 3">10N.261.46.F4</strain>
    </source>
</reference>
<evidence type="ECO:0000313" key="3">
    <source>
        <dbReference type="Proteomes" id="UP000307574"/>
    </source>
</evidence>
<comment type="caution">
    <text evidence="2">The sequence shown here is derived from an EMBL/GenBank/DDBJ whole genome shotgun (WGS) entry which is preliminary data.</text>
</comment>
<dbReference type="GO" id="GO:0015074">
    <property type="term" value="P:DNA integration"/>
    <property type="evidence" value="ECO:0007669"/>
    <property type="project" value="InterPro"/>
</dbReference>
<keyword evidence="1" id="KW-0233">DNA recombination</keyword>
<gene>
    <name evidence="2" type="ORF">FCV50_05565</name>
</gene>